<feature type="domain" description="FAD-binding FR-type" evidence="3">
    <location>
        <begin position="28"/>
        <end position="129"/>
    </location>
</feature>
<accession>A0ABN9QD24</accession>
<organism evidence="4 5">
    <name type="scientific">Prorocentrum cordatum</name>
    <dbReference type="NCBI Taxonomy" id="2364126"/>
    <lineage>
        <taxon>Eukaryota</taxon>
        <taxon>Sar</taxon>
        <taxon>Alveolata</taxon>
        <taxon>Dinophyceae</taxon>
        <taxon>Prorocentrales</taxon>
        <taxon>Prorocentraceae</taxon>
        <taxon>Prorocentrum</taxon>
    </lineage>
</organism>
<name>A0ABN9QD24_9DINO</name>
<evidence type="ECO:0000256" key="1">
    <source>
        <dbReference type="ARBA" id="ARBA00023002"/>
    </source>
</evidence>
<gene>
    <name evidence="4" type="ORF">PCOR1329_LOCUS10855</name>
</gene>
<dbReference type="PANTHER" id="PTHR46505">
    <property type="entry name" value="OXIDOREDUCTASE NAD-BINDING DOMAIN-CONTAINING PROTEIN 1"/>
    <property type="match status" value="1"/>
</dbReference>
<dbReference type="InterPro" id="IPR017938">
    <property type="entry name" value="Riboflavin_synthase-like_b-brl"/>
</dbReference>
<dbReference type="Proteomes" id="UP001189429">
    <property type="component" value="Unassembled WGS sequence"/>
</dbReference>
<evidence type="ECO:0000256" key="2">
    <source>
        <dbReference type="ARBA" id="ARBA00023027"/>
    </source>
</evidence>
<dbReference type="PROSITE" id="PS51384">
    <property type="entry name" value="FAD_FR"/>
    <property type="match status" value="1"/>
</dbReference>
<dbReference type="PANTHER" id="PTHR46505:SF1">
    <property type="entry name" value="OXIDOREDUCTASE NAD-BINDING DOMAIN-CONTAINING PROTEIN 1"/>
    <property type="match status" value="1"/>
</dbReference>
<keyword evidence="1" id="KW-0560">Oxidoreductase</keyword>
<keyword evidence="5" id="KW-1185">Reference proteome</keyword>
<evidence type="ECO:0000313" key="5">
    <source>
        <dbReference type="Proteomes" id="UP001189429"/>
    </source>
</evidence>
<protein>
    <recommendedName>
        <fullName evidence="3">FAD-binding FR-type domain-containing protein</fullName>
    </recommendedName>
</protein>
<dbReference type="SUPFAM" id="SSF63380">
    <property type="entry name" value="Riboflavin synthase domain-like"/>
    <property type="match status" value="1"/>
</dbReference>
<sequence length="254" mass="27964">DMGNSRRPRLQRTAIDHLTRTADEPRQEVVSDARITAIREETPTVREISLEVSNPAFTFRPGNWVDFFIDGCPKVGGYSMCSVPAELPVLRLAVKRSQHPPAAWCHSEAAQPGADVQIKAGGKFDWEVCRVGSVEPGLAHRIRQRGGGAPAAGRRRHWHQPVVLDLAGGHHDAPRVCAGAPEEGITLLYSASRPSELAFRGHLERLASKDSDWQICAASCSSYVQTPLLLHHHHPPACLPLPPLLSFVLLFQRR</sequence>
<feature type="non-terminal residue" evidence="4">
    <location>
        <position position="1"/>
    </location>
</feature>
<reference evidence="4" key="1">
    <citation type="submission" date="2023-10" db="EMBL/GenBank/DDBJ databases">
        <authorList>
            <person name="Chen Y."/>
            <person name="Shah S."/>
            <person name="Dougan E. K."/>
            <person name="Thang M."/>
            <person name="Chan C."/>
        </authorList>
    </citation>
    <scope>NUCLEOTIDE SEQUENCE [LARGE SCALE GENOMIC DNA]</scope>
</reference>
<comment type="caution">
    <text evidence="4">The sequence shown here is derived from an EMBL/GenBank/DDBJ whole genome shotgun (WGS) entry which is preliminary data.</text>
</comment>
<dbReference type="EMBL" id="CAUYUJ010003102">
    <property type="protein sequence ID" value="CAK0803823.1"/>
    <property type="molecule type" value="Genomic_DNA"/>
</dbReference>
<proteinExistence type="predicted"/>
<evidence type="ECO:0000259" key="3">
    <source>
        <dbReference type="PROSITE" id="PS51384"/>
    </source>
</evidence>
<evidence type="ECO:0000313" key="4">
    <source>
        <dbReference type="EMBL" id="CAK0803823.1"/>
    </source>
</evidence>
<dbReference type="InterPro" id="IPR017927">
    <property type="entry name" value="FAD-bd_FR_type"/>
</dbReference>
<keyword evidence="2" id="KW-0520">NAD</keyword>
<dbReference type="Gene3D" id="2.40.30.10">
    <property type="entry name" value="Translation factors"/>
    <property type="match status" value="1"/>
</dbReference>
<dbReference type="InterPro" id="IPR052128">
    <property type="entry name" value="Oxidoreductase_NAD-binding"/>
</dbReference>